<comment type="caution">
    <text evidence="1">The sequence shown here is derived from an EMBL/GenBank/DDBJ whole genome shotgun (WGS) entry which is preliminary data.</text>
</comment>
<dbReference type="Proteomes" id="UP001157502">
    <property type="component" value="Chromosome 23"/>
</dbReference>
<evidence type="ECO:0000313" key="1">
    <source>
        <dbReference type="EMBL" id="KAJ7993831.1"/>
    </source>
</evidence>
<protein>
    <submittedName>
        <fullName evidence="1">Uncharacterized protein</fullName>
    </submittedName>
</protein>
<organism evidence="1 2">
    <name type="scientific">Dallia pectoralis</name>
    <name type="common">Alaska blackfish</name>
    <dbReference type="NCBI Taxonomy" id="75939"/>
    <lineage>
        <taxon>Eukaryota</taxon>
        <taxon>Metazoa</taxon>
        <taxon>Chordata</taxon>
        <taxon>Craniata</taxon>
        <taxon>Vertebrata</taxon>
        <taxon>Euteleostomi</taxon>
        <taxon>Actinopterygii</taxon>
        <taxon>Neopterygii</taxon>
        <taxon>Teleostei</taxon>
        <taxon>Protacanthopterygii</taxon>
        <taxon>Esociformes</taxon>
        <taxon>Umbridae</taxon>
        <taxon>Dallia</taxon>
    </lineage>
</organism>
<proteinExistence type="predicted"/>
<sequence length="2115" mass="243753">MIKEFTQRVSPRTGANTSSRTQSLDTPPYINTPSSSRLFPRRITHSELDSNHQLLISDEHEDFILAELATNQDERVDERIQGIRYITVDLILKLTKLDNIACVRSLNLAITKSGDKKFKFIENLEKCERLQFLNISHNVIEKIEKLEKLHKLRELHLCNNRINKIEGLEHMTNLQILNLSCNNIEHMPTWLPKKLRSLRTLNLQQNKISSLDEVSRLKALKNLTELTLAENSVSNLPHYRLFLVFHLRSLETLDEQPISQEEREQAHQRFHMEEIERLEQNLELRVAETDRLQSEKAAAVEELKRQEGLLEQRQLKSLQDQRYQTQMKQELDTKTELLKQKTVELTRACQKQYELEQELAFQKIDAKFEPCPYYPDHGLEGENSLGESAYIGKAPHKRNFVVSDSTQMHQGAIAVHTEMDNTRQDVPTASSLDWSQEHGKAEERLQQLLREIQQAEQQVLRAGDELRLLEETLSQKKVSEAEKEQLRQQIHRRIQHVKQLREEAEALEGQLDRQRGEISQGQGELYKLQSLLDTLDPKDPQHTHVNGQVTSKSQLLDMMNRNHRELEARLDDLLLRIAKETAEIKELEVQLTDGQIAANEALKRDLEGIISGLQDYLSGVKEQARRSQADCHHLQRESEALQRRLEESQEQQDLLERIASAAEVAHGEARTELKGQQQELEQLRRENAELRSNQGQISAYEAELESQLKERNIAAGQLKEELGRLSMLSQLEHAALQTELEKERQYKDDARAQLTAEREQKQGLQDKLRSLQDVKASLEERVGDLQSSIEEVRGTLVCPLEVQRRLEEMTRAVALGQPSHIRPHDERDVVGCCLERLHKEVLGLVSAAQTDRDQAQLTQDRLGQELDSLREQHTAACMTAAKATEAERLGEEEIQSLREELQEAGKLHKRMSQRLQEADEEREHLLIELEQQDKQMELDESRSLQQLRSLDMELRQLKSSVTTEDKEAAQQLLAAKEQLRSLHTTVEQINQQRAENVDELERSKVLMDVITQNLTKAEAEIHLLQRLLEDQMDLMELNGLVSGNSIQRQELDHLKRSLSIQEGRTKGLRDQLTQARRENSGNLEELTREVGALRDNLVQQNQVLLSLRDPHQTKAHWHYVPAATEAPSFGSQGTQDSGLGSQYPLSPDRGCCSSIKRRVRRDRAHHPGGGYWVYSPQVHANLHTGRGEGRDSSGESDVADCSSSGTGGHFKPPPGAVIYTTRPDGTPLPPGSVIYAPPATGLAVSPGTVVYGPPPQGAQLVYGPCPSNLSGAWLGVCPPTGVLHCNMPGHQDMERELGRLHQLVEDQQAEGEKDGKAHVERDVRRLLDQRKQLKLELRSLHKSLRQLYHRLREVQEGRGGSKVLGEVLGKSFRHQVALLDEVECVEKTLLQRRAELRKADSLLLEAQCCLKDVKNKTKDAHQQHIEARQRLADLERELEELELRARDSASLLVEAQQHLRDHQEELQELRRRNEKQKETLQRVEEVVAARDREFQEVNKKVSVQHEELSVLDRKLGQLCKEEQALQVRREQQRLSLEEVLRMGEDAKELVKELQGDVEALYVQKGELEAQLAERRASLTALKQLGEQEEEILVSVRSHIHQHKAEQNIVLETLQLEKEELHGLKLQHNQVLDELERCQKNLLQVRAEQQEKLQEAARQELEGERQGSLLEQERTVLEELKTEMQRLREQTQEAARERSKLEEQCRNLEARRTHADRCLGAAEKGARRAEAELNRLQAELEQLRQEQRQAVTQRETMDCEETATKQQIDQQTELLNRLKEQVEEGRRQLEKLEEDIHILARDRDRVSREEQEGRKRLEDDERRARQLEHRLEELHADLAERQAQIQCAQELQRQAREKEESQRQRLQSLKTRCRAEESALAQHTLRLEQVRDSEQYSLLQERVAQLGQELCERDARILEQAEEVQTLQQELGACQAEVQRLQEETRSAVGRLQAQKSRGHACSEKLHGTEQERDRLQRQLLITEQAARENHHNAKDLQKELNHVSKELASLKDRLRIQEEGDSRLREIREAMHDLKTDVRAELNSCIPELSLHRDPGTTTSDTDDTKENYPFYSAPAVPGPAYSPTDEQWRGEVLRERLRQQEDQLKILQKNIKRY</sequence>
<name>A0ACC2FR50_DALPE</name>
<dbReference type="EMBL" id="CM055750">
    <property type="protein sequence ID" value="KAJ7993831.1"/>
    <property type="molecule type" value="Genomic_DNA"/>
</dbReference>
<evidence type="ECO:0000313" key="2">
    <source>
        <dbReference type="Proteomes" id="UP001157502"/>
    </source>
</evidence>
<keyword evidence="2" id="KW-1185">Reference proteome</keyword>
<accession>A0ACC2FR50</accession>
<gene>
    <name evidence="1" type="ORF">DPEC_G00258790</name>
</gene>
<reference evidence="1" key="1">
    <citation type="submission" date="2021-05" db="EMBL/GenBank/DDBJ databases">
        <authorList>
            <person name="Pan Q."/>
            <person name="Jouanno E."/>
            <person name="Zahm M."/>
            <person name="Klopp C."/>
            <person name="Cabau C."/>
            <person name="Louis A."/>
            <person name="Berthelot C."/>
            <person name="Parey E."/>
            <person name="Roest Crollius H."/>
            <person name="Montfort J."/>
            <person name="Robinson-Rechavi M."/>
            <person name="Bouchez O."/>
            <person name="Lampietro C."/>
            <person name="Lopez Roques C."/>
            <person name="Donnadieu C."/>
            <person name="Postlethwait J."/>
            <person name="Bobe J."/>
            <person name="Dillon D."/>
            <person name="Chandos A."/>
            <person name="von Hippel F."/>
            <person name="Guiguen Y."/>
        </authorList>
    </citation>
    <scope>NUCLEOTIDE SEQUENCE</scope>
    <source>
        <strain evidence="1">YG-Jan2019</strain>
    </source>
</reference>